<evidence type="ECO:0000259" key="11">
    <source>
        <dbReference type="Pfam" id="PF00768"/>
    </source>
</evidence>
<dbReference type="PANTHER" id="PTHR21581:SF26">
    <property type="entry name" value="D-ALANYL-D-ALANINE ENDOPEPTIDASE"/>
    <property type="match status" value="1"/>
</dbReference>
<gene>
    <name evidence="12" type="ORF">N47_A07210</name>
</gene>
<keyword evidence="6" id="KW-0961">Cell wall biogenesis/degradation</keyword>
<dbReference type="Gene3D" id="3.40.710.10">
    <property type="entry name" value="DD-peptidase/beta-lactamase superfamily"/>
    <property type="match status" value="1"/>
</dbReference>
<feature type="active site" description="Proton acceptor" evidence="7">
    <location>
        <position position="92"/>
    </location>
</feature>
<dbReference type="GO" id="GO:0006508">
    <property type="term" value="P:proteolysis"/>
    <property type="evidence" value="ECO:0007669"/>
    <property type="project" value="InterPro"/>
</dbReference>
<dbReference type="PRINTS" id="PR00725">
    <property type="entry name" value="DADACBPTASE1"/>
</dbReference>
<dbReference type="InterPro" id="IPR001967">
    <property type="entry name" value="Peptidase_S11_N"/>
</dbReference>
<dbReference type="PANTHER" id="PTHR21581">
    <property type="entry name" value="D-ALANYL-D-ALANINE CARBOXYPEPTIDASE"/>
    <property type="match status" value="1"/>
</dbReference>
<keyword evidence="4" id="KW-0133">Cell shape</keyword>
<protein>
    <recommendedName>
        <fullName evidence="11">Peptidase S11 D-alanyl-D-alanine carboxypeptidase A N-terminal domain-containing protein</fullName>
    </recommendedName>
</protein>
<feature type="transmembrane region" description="Helical" evidence="10">
    <location>
        <begin position="21"/>
        <end position="40"/>
    </location>
</feature>
<feature type="active site" evidence="7">
    <location>
        <position position="144"/>
    </location>
</feature>
<keyword evidence="5" id="KW-0573">Peptidoglycan synthesis</keyword>
<evidence type="ECO:0000256" key="8">
    <source>
        <dbReference type="PIRSR" id="PIRSR618044-2"/>
    </source>
</evidence>
<evidence type="ECO:0000256" key="2">
    <source>
        <dbReference type="ARBA" id="ARBA00022729"/>
    </source>
</evidence>
<dbReference type="AlphaFoldDB" id="E1Y7Z8"/>
<keyword evidence="2" id="KW-0732">Signal</keyword>
<keyword evidence="10" id="KW-1133">Transmembrane helix</keyword>
<dbReference type="GO" id="GO:0071555">
    <property type="term" value="P:cell wall organization"/>
    <property type="evidence" value="ECO:0007669"/>
    <property type="project" value="UniProtKB-KW"/>
</dbReference>
<dbReference type="SUPFAM" id="SSF56601">
    <property type="entry name" value="beta-lactamase/transpeptidase-like"/>
    <property type="match status" value="1"/>
</dbReference>
<evidence type="ECO:0000256" key="1">
    <source>
        <dbReference type="ARBA" id="ARBA00007164"/>
    </source>
</evidence>
<sequence>MKRKEYPVIKFHSKKKNYLPLICFVIVISFCFHSGLIFALDNNPKLQNKTNYKNKSNIATYTRAAVAMDVTTGKILYAKNPDLKCFPASTTKLMTAIVSIENADLNNLVTVSKTASNVSPHKAGFKAGDKVTVEKLLYAALVGSANDAAVALAEGVSGSVDGFVELMNKKAVAIGASNTRFINPNGLPGPGQYITASDLSKILQYALRYPKLREIIGTRFAEITTLDGMPIHLKNTNKLLWSDEEVIGGKTGYTRRAGHCFVGAAERENDKIIIALLGSPSRKDLWKQSETLIAKGFEIKENSEEPLVYCTQTKPLLAKTSYKNRTTIRNKKIKKHSGKRSILRKSKKHKRDRMIAKNNYKYKDIADNKI</sequence>
<accession>E1Y7Z8</accession>
<name>E1Y7Z8_9BACT</name>
<dbReference type="GO" id="GO:0009252">
    <property type="term" value="P:peptidoglycan biosynthetic process"/>
    <property type="evidence" value="ECO:0007669"/>
    <property type="project" value="UniProtKB-KW"/>
</dbReference>
<dbReference type="EMBL" id="FR695864">
    <property type="protein sequence ID" value="CBX26692.1"/>
    <property type="molecule type" value="Genomic_DNA"/>
</dbReference>
<dbReference type="GO" id="GO:0008360">
    <property type="term" value="P:regulation of cell shape"/>
    <property type="evidence" value="ECO:0007669"/>
    <property type="project" value="UniProtKB-KW"/>
</dbReference>
<evidence type="ECO:0000256" key="7">
    <source>
        <dbReference type="PIRSR" id="PIRSR618044-1"/>
    </source>
</evidence>
<dbReference type="Pfam" id="PF00768">
    <property type="entry name" value="Peptidase_S11"/>
    <property type="match status" value="1"/>
</dbReference>
<dbReference type="InterPro" id="IPR018044">
    <property type="entry name" value="Peptidase_S11"/>
</dbReference>
<feature type="binding site" evidence="8">
    <location>
        <position position="250"/>
    </location>
    <ligand>
        <name>substrate</name>
    </ligand>
</feature>
<evidence type="ECO:0000256" key="6">
    <source>
        <dbReference type="ARBA" id="ARBA00023316"/>
    </source>
</evidence>
<evidence type="ECO:0000256" key="3">
    <source>
        <dbReference type="ARBA" id="ARBA00022801"/>
    </source>
</evidence>
<feature type="active site" description="Acyl-ester intermediate" evidence="7">
    <location>
        <position position="89"/>
    </location>
</feature>
<keyword evidence="10" id="KW-0472">Membrane</keyword>
<keyword evidence="10" id="KW-0812">Transmembrane</keyword>
<evidence type="ECO:0000313" key="12">
    <source>
        <dbReference type="EMBL" id="CBX26692.1"/>
    </source>
</evidence>
<dbReference type="InterPro" id="IPR012338">
    <property type="entry name" value="Beta-lactam/transpept-like"/>
</dbReference>
<evidence type="ECO:0000256" key="5">
    <source>
        <dbReference type="ARBA" id="ARBA00022984"/>
    </source>
</evidence>
<evidence type="ECO:0000256" key="4">
    <source>
        <dbReference type="ARBA" id="ARBA00022960"/>
    </source>
</evidence>
<feature type="domain" description="Peptidase S11 D-alanyl-D-alanine carboxypeptidase A N-terminal" evidence="11">
    <location>
        <begin position="59"/>
        <end position="279"/>
    </location>
</feature>
<comment type="similarity">
    <text evidence="1 9">Belongs to the peptidase S11 family.</text>
</comment>
<evidence type="ECO:0000256" key="10">
    <source>
        <dbReference type="SAM" id="Phobius"/>
    </source>
</evidence>
<evidence type="ECO:0000256" key="9">
    <source>
        <dbReference type="RuleBase" id="RU004016"/>
    </source>
</evidence>
<keyword evidence="3" id="KW-0378">Hydrolase</keyword>
<dbReference type="GO" id="GO:0009002">
    <property type="term" value="F:serine-type D-Ala-D-Ala carboxypeptidase activity"/>
    <property type="evidence" value="ECO:0007669"/>
    <property type="project" value="InterPro"/>
</dbReference>
<reference evidence="12" key="1">
    <citation type="journal article" date="2011" name="Environ. Microbiol.">
        <title>Genomic insights into the metabolic potential of the polycyclic aromatic hydrocarbon degrading sulfate-reducing Deltaproteobacterium N47.</title>
        <authorList>
            <person name="Bergmann F."/>
            <person name="Selesi D."/>
            <person name="Weinmaier T."/>
            <person name="Tischler P."/>
            <person name="Rattei T."/>
            <person name="Meckenstock R.U."/>
        </authorList>
    </citation>
    <scope>NUCLEOTIDE SEQUENCE</scope>
</reference>
<organism evidence="12">
    <name type="scientific">uncultured Desulfobacterium sp</name>
    <dbReference type="NCBI Taxonomy" id="201089"/>
    <lineage>
        <taxon>Bacteria</taxon>
        <taxon>Pseudomonadati</taxon>
        <taxon>Thermodesulfobacteriota</taxon>
        <taxon>Desulfobacteria</taxon>
        <taxon>Desulfobacterales</taxon>
        <taxon>Desulfobacteriaceae</taxon>
        <taxon>Desulfobacterium</taxon>
        <taxon>environmental samples</taxon>
    </lineage>
</organism>
<proteinExistence type="inferred from homology"/>
<dbReference type="MEROPS" id="S11.004"/>